<dbReference type="Proteomes" id="UP000502345">
    <property type="component" value="Chromosome"/>
</dbReference>
<dbReference type="InterPro" id="IPR003010">
    <property type="entry name" value="C-N_Hydrolase"/>
</dbReference>
<evidence type="ECO:0000259" key="2">
    <source>
        <dbReference type="PROSITE" id="PS50263"/>
    </source>
</evidence>
<dbReference type="EMBL" id="CP050124">
    <property type="protein sequence ID" value="QIP37878.1"/>
    <property type="molecule type" value="Genomic_DNA"/>
</dbReference>
<evidence type="ECO:0000256" key="1">
    <source>
        <dbReference type="ARBA" id="ARBA00022801"/>
    </source>
</evidence>
<dbReference type="SUPFAM" id="SSF56317">
    <property type="entry name" value="Carbon-nitrogen hydrolase"/>
    <property type="match status" value="1"/>
</dbReference>
<organism evidence="3 4">
    <name type="scientific">Rhodococcus erythropolis</name>
    <name type="common">Arthrobacter picolinophilus</name>
    <dbReference type="NCBI Taxonomy" id="1833"/>
    <lineage>
        <taxon>Bacteria</taxon>
        <taxon>Bacillati</taxon>
        <taxon>Actinomycetota</taxon>
        <taxon>Actinomycetes</taxon>
        <taxon>Mycobacteriales</taxon>
        <taxon>Nocardiaceae</taxon>
        <taxon>Rhodococcus</taxon>
        <taxon>Rhodococcus erythropolis group</taxon>
    </lineage>
</organism>
<dbReference type="GO" id="GO:0016811">
    <property type="term" value="F:hydrolase activity, acting on carbon-nitrogen (but not peptide) bonds, in linear amides"/>
    <property type="evidence" value="ECO:0007669"/>
    <property type="project" value="TreeGrafter"/>
</dbReference>
<evidence type="ECO:0000313" key="4">
    <source>
        <dbReference type="Proteomes" id="UP000502345"/>
    </source>
</evidence>
<dbReference type="PROSITE" id="PS50263">
    <property type="entry name" value="CN_HYDROLASE"/>
    <property type="match status" value="1"/>
</dbReference>
<evidence type="ECO:0000313" key="3">
    <source>
        <dbReference type="EMBL" id="QIP37878.1"/>
    </source>
</evidence>
<name>A0A6G9CLX3_RHOER</name>
<feature type="domain" description="CN hydrolase" evidence="2">
    <location>
        <begin position="1"/>
        <end position="219"/>
    </location>
</feature>
<gene>
    <name evidence="3" type="ORF">G9444_0634</name>
</gene>
<dbReference type="Gene3D" id="3.60.110.10">
    <property type="entry name" value="Carbon-nitrogen hydrolase"/>
    <property type="match status" value="1"/>
</dbReference>
<sequence length="266" mass="29708">MWQIGYIACPDDDAGRQEWISMATDDQGEFVQHFATLARELGVAIVATYLQKWDPLPRNAATLIDRHGQILTTYAKIHTCDYWMEAALTPGQDLPVVQLDTAAGTVAVGMMICFDREFPETARILMTKGAELVLVPNACHLTDDRIAQFRTRAFENMMSVAMANYTSTPEAALREYPLNLNGRSVVYSGVCFEPDRTPLDPTLLLAEDNPGIYYADIDLNALRKFRASEVWGDAYRKPYTYDALVNGEIAPVFGRADSRRLAPEVS</sequence>
<dbReference type="AlphaFoldDB" id="A0A6G9CLX3"/>
<dbReference type="PANTHER" id="PTHR43674">
    <property type="entry name" value="NITRILASE C965.09-RELATED"/>
    <property type="match status" value="1"/>
</dbReference>
<dbReference type="InterPro" id="IPR036526">
    <property type="entry name" value="C-N_Hydrolase_sf"/>
</dbReference>
<proteinExistence type="predicted"/>
<dbReference type="InterPro" id="IPR050345">
    <property type="entry name" value="Aliph_Amidase/BUP"/>
</dbReference>
<accession>A0A6G9CLX3</accession>
<keyword evidence="1 3" id="KW-0378">Hydrolase</keyword>
<reference evidence="3 4" key="1">
    <citation type="submission" date="2020-03" db="EMBL/GenBank/DDBJ databases">
        <title>Screen low temperature-resistant strains for efficient degradation of petroleum hydrocarbons under the low temperature.</title>
        <authorList>
            <person name="Wang Y."/>
            <person name="Chen J."/>
        </authorList>
    </citation>
    <scope>NUCLEOTIDE SEQUENCE [LARGE SCALE GENOMIC DNA]</scope>
    <source>
        <strain evidence="3 4">KB1</strain>
    </source>
</reference>
<dbReference type="PANTHER" id="PTHR43674:SF16">
    <property type="entry name" value="CARBON-NITROGEN FAMILY, PUTATIVE (AFU_ORTHOLOGUE AFUA_5G02350)-RELATED"/>
    <property type="match status" value="1"/>
</dbReference>
<dbReference type="CDD" id="cd07197">
    <property type="entry name" value="nitrilase"/>
    <property type="match status" value="1"/>
</dbReference>
<dbReference type="Pfam" id="PF00795">
    <property type="entry name" value="CN_hydrolase"/>
    <property type="match status" value="1"/>
</dbReference>
<protein>
    <submittedName>
        <fullName evidence="3">Carbon-nitrogen hydrolase family protein</fullName>
    </submittedName>
</protein>